<feature type="compositionally biased region" description="Basic and acidic residues" evidence="1">
    <location>
        <begin position="33"/>
        <end position="42"/>
    </location>
</feature>
<name>A0ABW7RFN5_9ACTN</name>
<proteinExistence type="predicted"/>
<gene>
    <name evidence="2" type="ORF">ACH4GP_21070</name>
</gene>
<feature type="region of interest" description="Disordered" evidence="1">
    <location>
        <begin position="28"/>
        <end position="62"/>
    </location>
</feature>
<dbReference type="InterPro" id="IPR047676">
    <property type="entry name" value="FxLYD_dom"/>
</dbReference>
<comment type="caution">
    <text evidence="2">The sequence shown here is derived from an EMBL/GenBank/DDBJ whole genome shotgun (WGS) entry which is preliminary data.</text>
</comment>
<evidence type="ECO:0000256" key="1">
    <source>
        <dbReference type="SAM" id="MobiDB-lite"/>
    </source>
</evidence>
<evidence type="ECO:0000313" key="3">
    <source>
        <dbReference type="Proteomes" id="UP001610990"/>
    </source>
</evidence>
<dbReference type="Proteomes" id="UP001610990">
    <property type="component" value="Unassembled WGS sequence"/>
</dbReference>
<dbReference type="PROSITE" id="PS51257">
    <property type="entry name" value="PROKAR_LIPOPROTEIN"/>
    <property type="match status" value="1"/>
</dbReference>
<evidence type="ECO:0000313" key="2">
    <source>
        <dbReference type="EMBL" id="MFH8586860.1"/>
    </source>
</evidence>
<dbReference type="NCBIfam" id="NF038353">
    <property type="entry name" value="FxLYD_dom"/>
    <property type="match status" value="1"/>
</dbReference>
<keyword evidence="3" id="KW-1185">Reference proteome</keyword>
<sequence>MIMRIRVIAAGLVVGTLALTGCMPGTTSAGTDRSVKKTESNGHSETPAKGVPAAEEDDGGKGDVKIDSCAVDDAMSWPAAKLTITNHSAKKSNYLITVEFVDSKGTRLGTGAAAENDLAPKQKAKATAQGVEKVDGKISCKVASVTRYASP</sequence>
<accession>A0ABW7RFN5</accession>
<organism evidence="2 3">
    <name type="scientific">Streptomyces celluloflavus</name>
    <dbReference type="NCBI Taxonomy" id="58344"/>
    <lineage>
        <taxon>Bacteria</taxon>
        <taxon>Bacillati</taxon>
        <taxon>Actinomycetota</taxon>
        <taxon>Actinomycetes</taxon>
        <taxon>Kitasatosporales</taxon>
        <taxon>Streptomycetaceae</taxon>
        <taxon>Streptomyces</taxon>
    </lineage>
</organism>
<dbReference type="EMBL" id="JBIRGH010000012">
    <property type="protein sequence ID" value="MFH8586860.1"/>
    <property type="molecule type" value="Genomic_DNA"/>
</dbReference>
<dbReference type="RefSeq" id="WP_143682143.1">
    <property type="nucleotide sequence ID" value="NZ_JBEZAY010000019.1"/>
</dbReference>
<protein>
    <submittedName>
        <fullName evidence="2">FxLYD domain-containing protein</fullName>
    </submittedName>
</protein>
<reference evidence="2 3" key="1">
    <citation type="submission" date="2024-10" db="EMBL/GenBank/DDBJ databases">
        <title>The Natural Products Discovery Center: Release of the First 8490 Sequenced Strains for Exploring Actinobacteria Biosynthetic Diversity.</title>
        <authorList>
            <person name="Kalkreuter E."/>
            <person name="Kautsar S.A."/>
            <person name="Yang D."/>
            <person name="Bader C.D."/>
            <person name="Teijaro C.N."/>
            <person name="Fluegel L."/>
            <person name="Davis C.M."/>
            <person name="Simpson J.R."/>
            <person name="Lauterbach L."/>
            <person name="Steele A.D."/>
            <person name="Gui C."/>
            <person name="Meng S."/>
            <person name="Li G."/>
            <person name="Viehrig K."/>
            <person name="Ye F."/>
            <person name="Su P."/>
            <person name="Kiefer A.F."/>
            <person name="Nichols A."/>
            <person name="Cepeda A.J."/>
            <person name="Yan W."/>
            <person name="Fan B."/>
            <person name="Jiang Y."/>
            <person name="Adhikari A."/>
            <person name="Zheng C.-J."/>
            <person name="Schuster L."/>
            <person name="Cowan T.M."/>
            <person name="Smanski M.J."/>
            <person name="Chevrette M.G."/>
            <person name="De Carvalho L.P.S."/>
            <person name="Shen B."/>
        </authorList>
    </citation>
    <scope>NUCLEOTIDE SEQUENCE [LARGE SCALE GENOMIC DNA]</scope>
    <source>
        <strain evidence="2 3">NPDC018013</strain>
    </source>
</reference>